<feature type="region of interest" description="Disordered" evidence="1">
    <location>
        <begin position="272"/>
        <end position="295"/>
    </location>
</feature>
<keyword evidence="3" id="KW-1185">Reference proteome</keyword>
<feature type="region of interest" description="Disordered" evidence="1">
    <location>
        <begin position="386"/>
        <end position="414"/>
    </location>
</feature>
<dbReference type="AlphaFoldDB" id="A0A397ULA1"/>
<gene>
    <name evidence="2" type="ORF">C2G38_2147214</name>
</gene>
<proteinExistence type="predicted"/>
<protein>
    <submittedName>
        <fullName evidence="2">Uncharacterized protein</fullName>
    </submittedName>
</protein>
<dbReference type="Proteomes" id="UP000266673">
    <property type="component" value="Unassembled WGS sequence"/>
</dbReference>
<evidence type="ECO:0000313" key="2">
    <source>
        <dbReference type="EMBL" id="RIB08153.1"/>
    </source>
</evidence>
<feature type="compositionally biased region" description="Acidic residues" evidence="1">
    <location>
        <begin position="398"/>
        <end position="409"/>
    </location>
</feature>
<organism evidence="2 3">
    <name type="scientific">Gigaspora rosea</name>
    <dbReference type="NCBI Taxonomy" id="44941"/>
    <lineage>
        <taxon>Eukaryota</taxon>
        <taxon>Fungi</taxon>
        <taxon>Fungi incertae sedis</taxon>
        <taxon>Mucoromycota</taxon>
        <taxon>Glomeromycotina</taxon>
        <taxon>Glomeromycetes</taxon>
        <taxon>Diversisporales</taxon>
        <taxon>Gigasporaceae</taxon>
        <taxon>Gigaspora</taxon>
    </lineage>
</organism>
<name>A0A397ULA1_9GLOM</name>
<comment type="caution">
    <text evidence="2">The sequence shown here is derived from an EMBL/GenBank/DDBJ whole genome shotgun (WGS) entry which is preliminary data.</text>
</comment>
<sequence length="503" mass="56491">MADARRLQVLKLMAPALAKFPPYTGQEPPDDYLNKVIQSWAYLEEHMTVLENANAGDFDNAVKCNILKSMMGGKYVPVPANNNLVVGNPAINSPDTLRAWMRAKYQRETVGNQQSAIQRLTQERYQPYDTPDTYEARIRPLLLGVADNDAQVLGFLKSHLTGDFYTWMRIVNPAGINAFFTELKNMWLERGQNLSGRIPEESSQIANQVQALPSINPVSYSLPLVTPAPQQQGHTISLEDMQKAIQNALVQQKTENQTLVKKVTELESQMAKQTAPQTVEPVRQPRGPPPSLQTEKGMENYRLSQYLNNLGIFSTEDLERNYPIKPFQKPRPERIYSSNQNARIDRIESKVDEIGQMTSQFGRMMLENQSKKPVAKSNLTHRYFPPLIPSQSQYASPDSDDNEDSEDSASEFGGVNDATINALGWKADKPSDFAIKGNSKHISKSLGWYTDVPISVKDKDGKIVTSTGNFARINNGEPEPMLCLGMTWIRKVQGILDPNKNQF</sequence>
<reference evidence="2 3" key="1">
    <citation type="submission" date="2018-06" db="EMBL/GenBank/DDBJ databases">
        <title>Comparative genomics reveals the genomic features of Rhizophagus irregularis, R. cerebriforme, R. diaphanum and Gigaspora rosea, and their symbiotic lifestyle signature.</title>
        <authorList>
            <person name="Morin E."/>
            <person name="San Clemente H."/>
            <person name="Chen E.C.H."/>
            <person name="De La Providencia I."/>
            <person name="Hainaut M."/>
            <person name="Kuo A."/>
            <person name="Kohler A."/>
            <person name="Murat C."/>
            <person name="Tang N."/>
            <person name="Roy S."/>
            <person name="Loubradou J."/>
            <person name="Henrissat B."/>
            <person name="Grigoriev I.V."/>
            <person name="Corradi N."/>
            <person name="Roux C."/>
            <person name="Martin F.M."/>
        </authorList>
    </citation>
    <scope>NUCLEOTIDE SEQUENCE [LARGE SCALE GENOMIC DNA]</scope>
    <source>
        <strain evidence="2 3">DAOM 194757</strain>
    </source>
</reference>
<dbReference type="OrthoDB" id="2429651at2759"/>
<evidence type="ECO:0000313" key="3">
    <source>
        <dbReference type="Proteomes" id="UP000266673"/>
    </source>
</evidence>
<accession>A0A397ULA1</accession>
<dbReference type="STRING" id="44941.A0A397ULA1"/>
<evidence type="ECO:0000256" key="1">
    <source>
        <dbReference type="SAM" id="MobiDB-lite"/>
    </source>
</evidence>
<dbReference type="EMBL" id="QKWP01001546">
    <property type="protein sequence ID" value="RIB08153.1"/>
    <property type="molecule type" value="Genomic_DNA"/>
</dbReference>